<evidence type="ECO:0000256" key="5">
    <source>
        <dbReference type="SAM" id="MobiDB-lite"/>
    </source>
</evidence>
<sequence length="578" mass="66555">MDSKPEFNPAPPNMETIATNYATESDYMPTQNFYSDPYHLKIRKLAVSVIAKYWTVVDIDAFVPYLAMNYFDKLISQPDPDNLYFLLNIDKLRLVAITCLVMAAKMRKFAVSFYLPDIYEDFKRGAIKRMADQIYIKLKWFMKPVTPLSFLDYFYYRFPTFGVRGGFKRRCINKIIVQAQGDNYFVKYNYKFSDIAFSSLVAASRLADPSVNLCIFKAEPMGLKRCDQKLYELCNEKGMKTEKGSSSNTTMGIKIAAKTETKSHQQRLGREVKETSAKPVAAATESDRRRHAKGKAVVKPEVEKKEESILEEEAPKRLMDFMILWPIDDPFIEKKQHSFEFPPLLQRASESEFVGVDTHPFKSPSSQKTSESGSVVDEEEQQPFEFPSWQKASESGSVVDEEEQPPVEFPSWQKANKSGSVVGEEEQHPFEFRSSQKASESEDVEESKLTFKFPSLHLPSESEDVEESKFTFKFPPLHLSSEREDVEEKFPSLHLPSESEDIEESKFTFKFPSLHWPSESEDVEESKLTFKFPPLHLPSESEDVEESKFTFKFPPLHLSSESDVVQENKFTFKFPSLQ</sequence>
<dbReference type="GO" id="GO:0051301">
    <property type="term" value="P:cell division"/>
    <property type="evidence" value="ECO:0007669"/>
    <property type="project" value="UniProtKB-KW"/>
</dbReference>
<evidence type="ECO:0000256" key="3">
    <source>
        <dbReference type="ARBA" id="ARBA00023306"/>
    </source>
</evidence>
<name>A0AAN9E1G6_CROPI</name>
<dbReference type="InterPro" id="IPR036915">
    <property type="entry name" value="Cyclin-like_sf"/>
</dbReference>
<accession>A0AAN9E1G6</accession>
<keyword evidence="3" id="KW-0131">Cell cycle</keyword>
<proteinExistence type="predicted"/>
<dbReference type="InterPro" id="IPR039361">
    <property type="entry name" value="Cyclin"/>
</dbReference>
<keyword evidence="8" id="KW-1185">Reference proteome</keyword>
<evidence type="ECO:0000259" key="6">
    <source>
        <dbReference type="Pfam" id="PF00134"/>
    </source>
</evidence>
<feature type="compositionally biased region" description="Polar residues" evidence="5">
    <location>
        <begin position="363"/>
        <end position="373"/>
    </location>
</feature>
<comment type="subunit">
    <text evidence="1">Interacts with the CDC2 protein kinase to form a serine/threonine kinase holoenzyme complex also known as maturation promoting factor (MPF). The cyclin subunit imparts substrate specificity to the complex.</text>
</comment>
<evidence type="ECO:0000313" key="7">
    <source>
        <dbReference type="EMBL" id="KAK7244430.1"/>
    </source>
</evidence>
<protein>
    <recommendedName>
        <fullName evidence="4">B-like cyclin</fullName>
    </recommendedName>
</protein>
<evidence type="ECO:0000256" key="1">
    <source>
        <dbReference type="ARBA" id="ARBA00011177"/>
    </source>
</evidence>
<dbReference type="InterPro" id="IPR006671">
    <property type="entry name" value="Cyclin_N"/>
</dbReference>
<gene>
    <name evidence="7" type="ORF">RIF29_39251</name>
</gene>
<evidence type="ECO:0000313" key="8">
    <source>
        <dbReference type="Proteomes" id="UP001372338"/>
    </source>
</evidence>
<dbReference type="PANTHER" id="PTHR10177">
    <property type="entry name" value="CYCLINS"/>
    <property type="match status" value="1"/>
</dbReference>
<reference evidence="7 8" key="1">
    <citation type="submission" date="2024-01" db="EMBL/GenBank/DDBJ databases">
        <title>The genomes of 5 underutilized Papilionoideae crops provide insights into root nodulation and disease resistanc.</title>
        <authorList>
            <person name="Yuan L."/>
        </authorList>
    </citation>
    <scope>NUCLEOTIDE SEQUENCE [LARGE SCALE GENOMIC DNA]</scope>
    <source>
        <strain evidence="7">ZHUSHIDOU_FW_LH</strain>
        <tissue evidence="7">Leaf</tissue>
    </source>
</reference>
<organism evidence="7 8">
    <name type="scientific">Crotalaria pallida</name>
    <name type="common">Smooth rattlebox</name>
    <name type="synonym">Crotalaria striata</name>
    <dbReference type="NCBI Taxonomy" id="3830"/>
    <lineage>
        <taxon>Eukaryota</taxon>
        <taxon>Viridiplantae</taxon>
        <taxon>Streptophyta</taxon>
        <taxon>Embryophyta</taxon>
        <taxon>Tracheophyta</taxon>
        <taxon>Spermatophyta</taxon>
        <taxon>Magnoliopsida</taxon>
        <taxon>eudicotyledons</taxon>
        <taxon>Gunneridae</taxon>
        <taxon>Pentapetalae</taxon>
        <taxon>rosids</taxon>
        <taxon>fabids</taxon>
        <taxon>Fabales</taxon>
        <taxon>Fabaceae</taxon>
        <taxon>Papilionoideae</taxon>
        <taxon>50 kb inversion clade</taxon>
        <taxon>genistoids sensu lato</taxon>
        <taxon>core genistoids</taxon>
        <taxon>Crotalarieae</taxon>
        <taxon>Crotalaria</taxon>
    </lineage>
</organism>
<dbReference type="Pfam" id="PF00134">
    <property type="entry name" value="Cyclin_N"/>
    <property type="match status" value="1"/>
</dbReference>
<feature type="region of interest" description="Disordered" evidence="5">
    <location>
        <begin position="259"/>
        <end position="300"/>
    </location>
</feature>
<feature type="region of interest" description="Disordered" evidence="5">
    <location>
        <begin position="356"/>
        <end position="446"/>
    </location>
</feature>
<dbReference type="SUPFAM" id="SSF47954">
    <property type="entry name" value="Cyclin-like"/>
    <property type="match status" value="1"/>
</dbReference>
<feature type="domain" description="Cyclin N-terminal" evidence="6">
    <location>
        <begin position="21"/>
        <end position="142"/>
    </location>
</feature>
<dbReference type="Gene3D" id="1.10.472.10">
    <property type="entry name" value="Cyclin-like"/>
    <property type="match status" value="2"/>
</dbReference>
<dbReference type="Proteomes" id="UP001372338">
    <property type="component" value="Unassembled WGS sequence"/>
</dbReference>
<evidence type="ECO:0000256" key="2">
    <source>
        <dbReference type="ARBA" id="ARBA00022618"/>
    </source>
</evidence>
<evidence type="ECO:0000256" key="4">
    <source>
        <dbReference type="ARBA" id="ARBA00032263"/>
    </source>
</evidence>
<dbReference type="EMBL" id="JAYWIO010000008">
    <property type="protein sequence ID" value="KAK7244430.1"/>
    <property type="molecule type" value="Genomic_DNA"/>
</dbReference>
<feature type="compositionally biased region" description="Basic and acidic residues" evidence="5">
    <location>
        <begin position="259"/>
        <end position="276"/>
    </location>
</feature>
<dbReference type="AlphaFoldDB" id="A0AAN9E1G6"/>
<comment type="caution">
    <text evidence="7">The sequence shown here is derived from an EMBL/GenBank/DDBJ whole genome shotgun (WGS) entry which is preliminary data.</text>
</comment>
<keyword evidence="2" id="KW-0132">Cell division</keyword>